<dbReference type="GO" id="GO:0046872">
    <property type="term" value="F:metal ion binding"/>
    <property type="evidence" value="ECO:0007669"/>
    <property type="project" value="UniProtKB-KW"/>
</dbReference>
<keyword evidence="3" id="KW-0732">Signal</keyword>
<dbReference type="GO" id="GO:0006508">
    <property type="term" value="P:proteolysis"/>
    <property type="evidence" value="ECO:0007669"/>
    <property type="project" value="UniProtKB-KW"/>
</dbReference>
<evidence type="ECO:0000313" key="9">
    <source>
        <dbReference type="Proteomes" id="UP000484164"/>
    </source>
</evidence>
<evidence type="ECO:0000313" key="8">
    <source>
        <dbReference type="EMBL" id="KAB2816255.1"/>
    </source>
</evidence>
<keyword evidence="9" id="KW-1185">Reference proteome</keyword>
<evidence type="ECO:0000256" key="4">
    <source>
        <dbReference type="ARBA" id="ARBA00022764"/>
    </source>
</evidence>
<dbReference type="EMBL" id="WBVQ01000002">
    <property type="protein sequence ID" value="KAB2816255.1"/>
    <property type="molecule type" value="Genomic_DNA"/>
</dbReference>
<evidence type="ECO:0000256" key="6">
    <source>
        <dbReference type="ARBA" id="ARBA00022833"/>
    </source>
</evidence>
<dbReference type="SUPFAM" id="SSF55166">
    <property type="entry name" value="Hedgehog/DD-peptidase"/>
    <property type="match status" value="1"/>
</dbReference>
<protein>
    <recommendedName>
        <fullName evidence="10">Replication initiation protein</fullName>
    </recommendedName>
</protein>
<dbReference type="InterPro" id="IPR009045">
    <property type="entry name" value="Zn_M74/Hedgehog-like"/>
</dbReference>
<keyword evidence="5" id="KW-0378">Hydrolase</keyword>
<dbReference type="GO" id="GO:0030288">
    <property type="term" value="C:outer membrane-bounded periplasmic space"/>
    <property type="evidence" value="ECO:0007669"/>
    <property type="project" value="InterPro"/>
</dbReference>
<reference evidence="8 9" key="1">
    <citation type="submission" date="2019-10" db="EMBL/GenBank/DDBJ databases">
        <title>Genome sequence of Phaeocystidibacter marisrubri JCM30614 (type strain).</title>
        <authorList>
            <person name="Bowman J.P."/>
        </authorList>
    </citation>
    <scope>NUCLEOTIDE SEQUENCE [LARGE SCALE GENOMIC DNA]</scope>
    <source>
        <strain evidence="8 9">JCM 30614</strain>
    </source>
</reference>
<dbReference type="Pfam" id="PF03411">
    <property type="entry name" value="Peptidase_M74"/>
    <property type="match status" value="1"/>
</dbReference>
<keyword evidence="7" id="KW-0482">Metalloprotease</keyword>
<dbReference type="Proteomes" id="UP000484164">
    <property type="component" value="Unassembled WGS sequence"/>
</dbReference>
<dbReference type="GO" id="GO:0004252">
    <property type="term" value="F:serine-type endopeptidase activity"/>
    <property type="evidence" value="ECO:0007669"/>
    <property type="project" value="InterPro"/>
</dbReference>
<evidence type="ECO:0000256" key="1">
    <source>
        <dbReference type="ARBA" id="ARBA00022670"/>
    </source>
</evidence>
<dbReference type="AlphaFoldDB" id="A0A6L3ZEJ3"/>
<name>A0A6L3ZEJ3_9FLAO</name>
<comment type="caution">
    <text evidence="8">The sequence shown here is derived from an EMBL/GenBank/DDBJ whole genome shotgun (WGS) entry which is preliminary data.</text>
</comment>
<accession>A0A6L3ZEJ3</accession>
<keyword evidence="6" id="KW-0862">Zinc</keyword>
<keyword evidence="4" id="KW-0574">Periplasm</keyword>
<dbReference type="Gene3D" id="3.30.1380.10">
    <property type="match status" value="1"/>
</dbReference>
<sequence>MRHIFLLLGLVFSITLWAQSPLHEVGSISIEDYYSQNKGNKEESISNGSVGNGSLTNGKLFPFTGANYQYFDTLSYINGRAFLHNRILATVLETYDSLAVRQPDRQFRVMECSNEHGGELYPHRTHQNGLSVDFMMPLIKNGEPYYELDDLGKEHYLLHFNNKGEYAEDTEIAIDFDLVALHLLILDQQAKTHGFRITKVIINTHLKDESFSTPFGQQLQSSNIYVVHRLSHLINALHDDHYHVDFGER</sequence>
<dbReference type="RefSeq" id="WP_151693683.1">
    <property type="nucleotide sequence ID" value="NZ_BMGX01000001.1"/>
</dbReference>
<dbReference type="InterPro" id="IPR005073">
    <property type="entry name" value="Peptidase_M74"/>
</dbReference>
<proteinExistence type="predicted"/>
<keyword evidence="1" id="KW-0645">Protease</keyword>
<dbReference type="OrthoDB" id="1467367at2"/>
<organism evidence="8 9">
    <name type="scientific">Phaeocystidibacter marisrubri</name>
    <dbReference type="NCBI Taxonomy" id="1577780"/>
    <lineage>
        <taxon>Bacteria</taxon>
        <taxon>Pseudomonadati</taxon>
        <taxon>Bacteroidota</taxon>
        <taxon>Flavobacteriia</taxon>
        <taxon>Flavobacteriales</taxon>
        <taxon>Phaeocystidibacteraceae</taxon>
        <taxon>Phaeocystidibacter</taxon>
    </lineage>
</organism>
<gene>
    <name evidence="8" type="ORF">F8C82_11245</name>
</gene>
<evidence type="ECO:0000256" key="3">
    <source>
        <dbReference type="ARBA" id="ARBA00022729"/>
    </source>
</evidence>
<dbReference type="GO" id="GO:0008237">
    <property type="term" value="F:metallopeptidase activity"/>
    <property type="evidence" value="ECO:0007669"/>
    <property type="project" value="UniProtKB-KW"/>
</dbReference>
<evidence type="ECO:0000256" key="2">
    <source>
        <dbReference type="ARBA" id="ARBA00022723"/>
    </source>
</evidence>
<keyword evidence="2" id="KW-0479">Metal-binding</keyword>
<evidence type="ECO:0000256" key="5">
    <source>
        <dbReference type="ARBA" id="ARBA00022801"/>
    </source>
</evidence>
<evidence type="ECO:0008006" key="10">
    <source>
        <dbReference type="Google" id="ProtNLM"/>
    </source>
</evidence>
<evidence type="ECO:0000256" key="7">
    <source>
        <dbReference type="ARBA" id="ARBA00023049"/>
    </source>
</evidence>